<comment type="cofactor">
    <cofactor evidence="1">
        <name>Mg(2+)</name>
        <dbReference type="ChEBI" id="CHEBI:18420"/>
    </cofactor>
</comment>
<name>A0A839VEX6_9GAMM</name>
<dbReference type="GO" id="GO:0052621">
    <property type="term" value="F:diguanylate cyclase activity"/>
    <property type="evidence" value="ECO:0007669"/>
    <property type="project" value="UniProtKB-EC"/>
</dbReference>
<feature type="transmembrane region" description="Helical" evidence="4">
    <location>
        <begin position="103"/>
        <end position="120"/>
    </location>
</feature>
<dbReference type="RefSeq" id="WP_183325813.1">
    <property type="nucleotide sequence ID" value="NZ_JACHXP010000010.1"/>
</dbReference>
<comment type="catalytic activity">
    <reaction evidence="3">
        <text>2 GTP = 3',3'-c-di-GMP + 2 diphosphate</text>
        <dbReference type="Rhea" id="RHEA:24898"/>
        <dbReference type="ChEBI" id="CHEBI:33019"/>
        <dbReference type="ChEBI" id="CHEBI:37565"/>
        <dbReference type="ChEBI" id="CHEBI:58805"/>
        <dbReference type="EC" id="2.7.7.65"/>
    </reaction>
</comment>
<keyword evidence="4" id="KW-1133">Transmembrane helix</keyword>
<dbReference type="PANTHER" id="PTHR45138">
    <property type="entry name" value="REGULATORY COMPONENTS OF SENSORY TRANSDUCTION SYSTEM"/>
    <property type="match status" value="1"/>
</dbReference>
<feature type="transmembrane region" description="Helical" evidence="4">
    <location>
        <begin position="155"/>
        <end position="171"/>
    </location>
</feature>
<evidence type="ECO:0000256" key="1">
    <source>
        <dbReference type="ARBA" id="ARBA00001946"/>
    </source>
</evidence>
<feature type="transmembrane region" description="Helical" evidence="4">
    <location>
        <begin position="69"/>
        <end position="91"/>
    </location>
</feature>
<dbReference type="Gene3D" id="3.30.70.270">
    <property type="match status" value="1"/>
</dbReference>
<organism evidence="6 7">
    <name type="scientific">Halomonas cerina</name>
    <dbReference type="NCBI Taxonomy" id="447424"/>
    <lineage>
        <taxon>Bacteria</taxon>
        <taxon>Pseudomonadati</taxon>
        <taxon>Pseudomonadota</taxon>
        <taxon>Gammaproteobacteria</taxon>
        <taxon>Oceanospirillales</taxon>
        <taxon>Halomonadaceae</taxon>
        <taxon>Halomonas</taxon>
    </lineage>
</organism>
<gene>
    <name evidence="6" type="ORF">FHR94_002270</name>
</gene>
<keyword evidence="4" id="KW-0472">Membrane</keyword>
<dbReference type="SUPFAM" id="SSF55073">
    <property type="entry name" value="Nucleotide cyclase"/>
    <property type="match status" value="1"/>
</dbReference>
<dbReference type="EMBL" id="JACHXP010000010">
    <property type="protein sequence ID" value="MBB3191026.1"/>
    <property type="molecule type" value="Genomic_DNA"/>
</dbReference>
<proteinExistence type="predicted"/>
<feature type="transmembrane region" description="Helical" evidence="4">
    <location>
        <begin position="126"/>
        <end position="143"/>
    </location>
</feature>
<dbReference type="FunFam" id="3.30.70.270:FF:000001">
    <property type="entry name" value="Diguanylate cyclase domain protein"/>
    <property type="match status" value="1"/>
</dbReference>
<dbReference type="SMART" id="SM00267">
    <property type="entry name" value="GGDEF"/>
    <property type="match status" value="1"/>
</dbReference>
<reference evidence="6 7" key="1">
    <citation type="submission" date="2020-08" db="EMBL/GenBank/DDBJ databases">
        <title>Genomic Encyclopedia of Type Strains, Phase III (KMG-III): the genomes of soil and plant-associated and newly described type strains.</title>
        <authorList>
            <person name="Whitman W."/>
        </authorList>
    </citation>
    <scope>NUCLEOTIDE SEQUENCE [LARGE SCALE GENOMIC DNA]</scope>
    <source>
        <strain evidence="6 7">CECT 7282</strain>
    </source>
</reference>
<feature type="transmembrane region" description="Helical" evidence="4">
    <location>
        <begin position="43"/>
        <end position="63"/>
    </location>
</feature>
<dbReference type="PANTHER" id="PTHR45138:SF9">
    <property type="entry name" value="DIGUANYLATE CYCLASE DGCM-RELATED"/>
    <property type="match status" value="1"/>
</dbReference>
<evidence type="ECO:0000256" key="4">
    <source>
        <dbReference type="SAM" id="Phobius"/>
    </source>
</evidence>
<sequence length="440" mass="48725">MAAESIDHRVNKRLDWRAEFCDPALEAFFRRSMQAHDACQMRHALWVIACLFLTFSLADYTLVEADEAFTALMAMRLTVALACALLAMAVWQRPSLAQRTLPINVVCLLTITGLLMTFRLNPEGALLHLASVVSVSMVLYLFVPNRLPWRLAGNAYLVSGCIVAMLLWSILPSSLLATSLLLMAFVNLLGWMTVNRLGRLQREQFALLLEERNTNRRLEVEIAERNLLEERLRHMARIDPLTGVANRRRFFELAEQERRRANRDGTPLSLCMVDIDHFKAINDRHGHAIGDLALTMVAARCQSVLRESDIIGRYGGEEFIIALPLANLITARNIAERLRHAICRQPLDVDGLCLPLTITIGISRVDDSETGLEESLQRADRALYAGKASGRNRVVVMSPEAPGVPFTGTPPRLIPVATAANVATAAPAEARAGEPPPGPA</sequence>
<protein>
    <recommendedName>
        <fullName evidence="2">diguanylate cyclase</fullName>
        <ecNumber evidence="2">2.7.7.65</ecNumber>
    </recommendedName>
</protein>
<dbReference type="CDD" id="cd01949">
    <property type="entry name" value="GGDEF"/>
    <property type="match status" value="1"/>
</dbReference>
<evidence type="ECO:0000256" key="2">
    <source>
        <dbReference type="ARBA" id="ARBA00012528"/>
    </source>
</evidence>
<dbReference type="Proteomes" id="UP000547614">
    <property type="component" value="Unassembled WGS sequence"/>
</dbReference>
<accession>A0A839VEX6</accession>
<dbReference type="InterPro" id="IPR043128">
    <property type="entry name" value="Rev_trsase/Diguanyl_cyclase"/>
</dbReference>
<dbReference type="NCBIfam" id="TIGR00254">
    <property type="entry name" value="GGDEF"/>
    <property type="match status" value="1"/>
</dbReference>
<comment type="caution">
    <text evidence="6">The sequence shown here is derived from an EMBL/GenBank/DDBJ whole genome shotgun (WGS) entry which is preliminary data.</text>
</comment>
<dbReference type="EC" id="2.7.7.65" evidence="2"/>
<dbReference type="Pfam" id="PF00990">
    <property type="entry name" value="GGDEF"/>
    <property type="match status" value="1"/>
</dbReference>
<dbReference type="PROSITE" id="PS50887">
    <property type="entry name" value="GGDEF"/>
    <property type="match status" value="1"/>
</dbReference>
<keyword evidence="4" id="KW-0812">Transmembrane</keyword>
<evidence type="ECO:0000259" key="5">
    <source>
        <dbReference type="PROSITE" id="PS50887"/>
    </source>
</evidence>
<dbReference type="InterPro" id="IPR050469">
    <property type="entry name" value="Diguanylate_Cyclase"/>
</dbReference>
<evidence type="ECO:0000313" key="6">
    <source>
        <dbReference type="EMBL" id="MBB3191026.1"/>
    </source>
</evidence>
<evidence type="ECO:0000256" key="3">
    <source>
        <dbReference type="ARBA" id="ARBA00034247"/>
    </source>
</evidence>
<evidence type="ECO:0000313" key="7">
    <source>
        <dbReference type="Proteomes" id="UP000547614"/>
    </source>
</evidence>
<dbReference type="AlphaFoldDB" id="A0A839VEX6"/>
<keyword evidence="7" id="KW-1185">Reference proteome</keyword>
<feature type="domain" description="GGDEF" evidence="5">
    <location>
        <begin position="266"/>
        <end position="399"/>
    </location>
</feature>
<dbReference type="InterPro" id="IPR000160">
    <property type="entry name" value="GGDEF_dom"/>
</dbReference>
<dbReference type="InterPro" id="IPR029787">
    <property type="entry name" value="Nucleotide_cyclase"/>
</dbReference>